<name>A0A2P2NVP9_RHIMU</name>
<dbReference type="PROSITE" id="PS51257">
    <property type="entry name" value="PROKAR_LIPOPROTEIN"/>
    <property type="match status" value="1"/>
</dbReference>
<keyword evidence="1" id="KW-0812">Transmembrane</keyword>
<evidence type="ECO:0000313" key="2">
    <source>
        <dbReference type="EMBL" id="MBX46530.1"/>
    </source>
</evidence>
<protein>
    <submittedName>
        <fullName evidence="2">Uncharacterized protein</fullName>
    </submittedName>
</protein>
<feature type="transmembrane region" description="Helical" evidence="1">
    <location>
        <begin position="12"/>
        <end position="36"/>
    </location>
</feature>
<dbReference type="EMBL" id="GGEC01066046">
    <property type="protein sequence ID" value="MBX46530.1"/>
    <property type="molecule type" value="Transcribed_RNA"/>
</dbReference>
<evidence type="ECO:0000256" key="1">
    <source>
        <dbReference type="SAM" id="Phobius"/>
    </source>
</evidence>
<proteinExistence type="predicted"/>
<organism evidence="2">
    <name type="scientific">Rhizophora mucronata</name>
    <name type="common">Asiatic mangrove</name>
    <dbReference type="NCBI Taxonomy" id="61149"/>
    <lineage>
        <taxon>Eukaryota</taxon>
        <taxon>Viridiplantae</taxon>
        <taxon>Streptophyta</taxon>
        <taxon>Embryophyta</taxon>
        <taxon>Tracheophyta</taxon>
        <taxon>Spermatophyta</taxon>
        <taxon>Magnoliopsida</taxon>
        <taxon>eudicotyledons</taxon>
        <taxon>Gunneridae</taxon>
        <taxon>Pentapetalae</taxon>
        <taxon>rosids</taxon>
        <taxon>fabids</taxon>
        <taxon>Malpighiales</taxon>
        <taxon>Rhizophoraceae</taxon>
        <taxon>Rhizophora</taxon>
    </lineage>
</organism>
<keyword evidence="1" id="KW-0472">Membrane</keyword>
<dbReference type="AlphaFoldDB" id="A0A2P2NVP9"/>
<accession>A0A2P2NVP9</accession>
<keyword evidence="1" id="KW-1133">Transmembrane helix</keyword>
<sequence length="37" mass="4446">MSRRLVSCMLYNYLLNGFYFACMLILLSCRSLTFWIC</sequence>
<reference evidence="2" key="1">
    <citation type="submission" date="2018-02" db="EMBL/GenBank/DDBJ databases">
        <title>Rhizophora mucronata_Transcriptome.</title>
        <authorList>
            <person name="Meera S.P."/>
            <person name="Sreeshan A."/>
            <person name="Augustine A."/>
        </authorList>
    </citation>
    <scope>NUCLEOTIDE SEQUENCE</scope>
    <source>
        <tissue evidence="2">Leaf</tissue>
    </source>
</reference>